<name>A0A914YST9_9BILA</name>
<keyword evidence="2" id="KW-1185">Reference proteome</keyword>
<keyword evidence="1" id="KW-0732">Signal</keyword>
<dbReference type="WBParaSite" id="PSU_v2.g3230.t1">
    <property type="protein sequence ID" value="PSU_v2.g3230.t1"/>
    <property type="gene ID" value="PSU_v2.g3230"/>
</dbReference>
<dbReference type="Proteomes" id="UP000887577">
    <property type="component" value="Unplaced"/>
</dbReference>
<sequence length="239" mass="25814">MTRFVVFGTIFIAAACFGIAFAGPLGQRDEKATTTTTPVEAATVGSNELATTSMAIVDTLNTVDETGLEVAGGNETHIRQKRSCGCCCCRPCCCCCKPCCCCCRCCCQCCCRCCCCCCRPCCCCCRPCCCCCRPCCGCCGCGGGRKRRSIQALTHKLMDKQAALLRSAEYADAVIPSTTTTVAVPEEEARSTTAIYTNAHIDGFGRSYSNLAFADFNQQQQLPSETPYENNDFYFRQLI</sequence>
<organism evidence="2 3">
    <name type="scientific">Panagrolaimus superbus</name>
    <dbReference type="NCBI Taxonomy" id="310955"/>
    <lineage>
        <taxon>Eukaryota</taxon>
        <taxon>Metazoa</taxon>
        <taxon>Ecdysozoa</taxon>
        <taxon>Nematoda</taxon>
        <taxon>Chromadorea</taxon>
        <taxon>Rhabditida</taxon>
        <taxon>Tylenchina</taxon>
        <taxon>Panagrolaimomorpha</taxon>
        <taxon>Panagrolaimoidea</taxon>
        <taxon>Panagrolaimidae</taxon>
        <taxon>Panagrolaimus</taxon>
    </lineage>
</organism>
<dbReference type="PROSITE" id="PS51257">
    <property type="entry name" value="PROKAR_LIPOPROTEIN"/>
    <property type="match status" value="1"/>
</dbReference>
<feature type="chain" id="PRO_5038138080" evidence="1">
    <location>
        <begin position="23"/>
        <end position="239"/>
    </location>
</feature>
<accession>A0A914YST9</accession>
<evidence type="ECO:0000256" key="1">
    <source>
        <dbReference type="SAM" id="SignalP"/>
    </source>
</evidence>
<feature type="signal peptide" evidence="1">
    <location>
        <begin position="1"/>
        <end position="22"/>
    </location>
</feature>
<dbReference type="AlphaFoldDB" id="A0A914YST9"/>
<evidence type="ECO:0000313" key="3">
    <source>
        <dbReference type="WBParaSite" id="PSU_v2.g3230.t1"/>
    </source>
</evidence>
<evidence type="ECO:0000313" key="2">
    <source>
        <dbReference type="Proteomes" id="UP000887577"/>
    </source>
</evidence>
<proteinExistence type="predicted"/>
<reference evidence="3" key="1">
    <citation type="submission" date="2022-11" db="UniProtKB">
        <authorList>
            <consortium name="WormBaseParasite"/>
        </authorList>
    </citation>
    <scope>IDENTIFICATION</scope>
</reference>
<protein>
    <submittedName>
        <fullName evidence="3">Uncharacterized protein</fullName>
    </submittedName>
</protein>